<proteinExistence type="predicted"/>
<gene>
    <name evidence="1" type="ORF">BPOR_0422g00050</name>
</gene>
<dbReference type="STRING" id="87229.A0A4Z1KGK1"/>
<accession>A0A4Z1KGK1</accession>
<name>A0A4Z1KGK1_9HELO</name>
<comment type="caution">
    <text evidence="1">The sequence shown here is derived from an EMBL/GenBank/DDBJ whole genome shotgun (WGS) entry which is preliminary data.</text>
</comment>
<organism evidence="1 2">
    <name type="scientific">Botrytis porri</name>
    <dbReference type="NCBI Taxonomy" id="87229"/>
    <lineage>
        <taxon>Eukaryota</taxon>
        <taxon>Fungi</taxon>
        <taxon>Dikarya</taxon>
        <taxon>Ascomycota</taxon>
        <taxon>Pezizomycotina</taxon>
        <taxon>Leotiomycetes</taxon>
        <taxon>Helotiales</taxon>
        <taxon>Sclerotiniaceae</taxon>
        <taxon>Botrytis</taxon>
    </lineage>
</organism>
<keyword evidence="2" id="KW-1185">Reference proteome</keyword>
<dbReference type="AlphaFoldDB" id="A0A4Z1KGK1"/>
<evidence type="ECO:0000313" key="1">
    <source>
        <dbReference type="EMBL" id="TGO85187.1"/>
    </source>
</evidence>
<reference evidence="1 2" key="1">
    <citation type="submission" date="2017-12" db="EMBL/GenBank/DDBJ databases">
        <title>Comparative genomics of Botrytis spp.</title>
        <authorList>
            <person name="Valero-Jimenez C.A."/>
            <person name="Tapia P."/>
            <person name="Veloso J."/>
            <person name="Silva-Moreno E."/>
            <person name="Staats M."/>
            <person name="Valdes J.H."/>
            <person name="Van Kan J.A.L."/>
        </authorList>
    </citation>
    <scope>NUCLEOTIDE SEQUENCE [LARGE SCALE GENOMIC DNA]</scope>
    <source>
        <strain evidence="1 2">MUCL3349</strain>
    </source>
</reference>
<sequence>MSLKDTYLLVSKLKGIASILGLEEGFDFLEDLDGISEIEVFKWNFLKRFGVGVDADVSFWLRLLKQARQKDLISPSIVFRIYSRLQPYIDELDIIEIKKAFEEDVIFVPNSNSMDDWEWKFKVDFLWSGPE</sequence>
<protein>
    <submittedName>
        <fullName evidence="1">Uncharacterized protein</fullName>
    </submittedName>
</protein>
<dbReference type="Proteomes" id="UP000297280">
    <property type="component" value="Unassembled WGS sequence"/>
</dbReference>
<dbReference type="EMBL" id="PQXO01000421">
    <property type="protein sequence ID" value="TGO85187.1"/>
    <property type="molecule type" value="Genomic_DNA"/>
</dbReference>
<evidence type="ECO:0000313" key="2">
    <source>
        <dbReference type="Proteomes" id="UP000297280"/>
    </source>
</evidence>